<dbReference type="EMBL" id="JAIWYP010000009">
    <property type="protein sequence ID" value="KAH3779031.1"/>
    <property type="molecule type" value="Genomic_DNA"/>
</dbReference>
<keyword evidence="2" id="KW-1185">Reference proteome</keyword>
<accession>A0A9D4IKJ0</accession>
<comment type="caution">
    <text evidence="1">The sequence shown here is derived from an EMBL/GenBank/DDBJ whole genome shotgun (WGS) entry which is preliminary data.</text>
</comment>
<name>A0A9D4IKJ0_DREPO</name>
<organism evidence="1 2">
    <name type="scientific">Dreissena polymorpha</name>
    <name type="common">Zebra mussel</name>
    <name type="synonym">Mytilus polymorpha</name>
    <dbReference type="NCBI Taxonomy" id="45954"/>
    <lineage>
        <taxon>Eukaryota</taxon>
        <taxon>Metazoa</taxon>
        <taxon>Spiralia</taxon>
        <taxon>Lophotrochozoa</taxon>
        <taxon>Mollusca</taxon>
        <taxon>Bivalvia</taxon>
        <taxon>Autobranchia</taxon>
        <taxon>Heteroconchia</taxon>
        <taxon>Euheterodonta</taxon>
        <taxon>Imparidentia</taxon>
        <taxon>Neoheterodontei</taxon>
        <taxon>Myida</taxon>
        <taxon>Dreissenoidea</taxon>
        <taxon>Dreissenidae</taxon>
        <taxon>Dreissena</taxon>
    </lineage>
</organism>
<proteinExistence type="predicted"/>
<dbReference type="Proteomes" id="UP000828390">
    <property type="component" value="Unassembled WGS sequence"/>
</dbReference>
<reference evidence="1" key="1">
    <citation type="journal article" date="2019" name="bioRxiv">
        <title>The Genome of the Zebra Mussel, Dreissena polymorpha: A Resource for Invasive Species Research.</title>
        <authorList>
            <person name="McCartney M.A."/>
            <person name="Auch B."/>
            <person name="Kono T."/>
            <person name="Mallez S."/>
            <person name="Zhang Y."/>
            <person name="Obille A."/>
            <person name="Becker A."/>
            <person name="Abrahante J.E."/>
            <person name="Garbe J."/>
            <person name="Badalamenti J.P."/>
            <person name="Herman A."/>
            <person name="Mangelson H."/>
            <person name="Liachko I."/>
            <person name="Sullivan S."/>
            <person name="Sone E.D."/>
            <person name="Koren S."/>
            <person name="Silverstein K.A.T."/>
            <person name="Beckman K.B."/>
            <person name="Gohl D.M."/>
        </authorList>
    </citation>
    <scope>NUCLEOTIDE SEQUENCE</scope>
    <source>
        <strain evidence="1">Duluth1</strain>
        <tissue evidence="1">Whole animal</tissue>
    </source>
</reference>
<sequence length="73" mass="8400">MAKPHPDIPRRIEWMRYKRKHPVGSQADECETIAHAAVSLTGLPYRVTLWLSLVANKSTNVKPNVRKFWLTTS</sequence>
<evidence type="ECO:0000313" key="2">
    <source>
        <dbReference type="Proteomes" id="UP000828390"/>
    </source>
</evidence>
<dbReference type="AlphaFoldDB" id="A0A9D4IKJ0"/>
<evidence type="ECO:0000313" key="1">
    <source>
        <dbReference type="EMBL" id="KAH3779031.1"/>
    </source>
</evidence>
<reference evidence="1" key="2">
    <citation type="submission" date="2020-11" db="EMBL/GenBank/DDBJ databases">
        <authorList>
            <person name="McCartney M.A."/>
            <person name="Auch B."/>
            <person name="Kono T."/>
            <person name="Mallez S."/>
            <person name="Becker A."/>
            <person name="Gohl D.M."/>
            <person name="Silverstein K.A.T."/>
            <person name="Koren S."/>
            <person name="Bechman K.B."/>
            <person name="Herman A."/>
            <person name="Abrahante J.E."/>
            <person name="Garbe J."/>
        </authorList>
    </citation>
    <scope>NUCLEOTIDE SEQUENCE</scope>
    <source>
        <strain evidence="1">Duluth1</strain>
        <tissue evidence="1">Whole animal</tissue>
    </source>
</reference>
<protein>
    <submittedName>
        <fullName evidence="1">Uncharacterized protein</fullName>
    </submittedName>
</protein>
<gene>
    <name evidence="1" type="ORF">DPMN_180510</name>
</gene>